<dbReference type="InterPro" id="IPR004604">
    <property type="entry name" value="DNA_recomb/repair_RecN"/>
</dbReference>
<evidence type="ECO:0000256" key="2">
    <source>
        <dbReference type="ARBA" id="ARBA00009441"/>
    </source>
</evidence>
<dbReference type="GO" id="GO:0006281">
    <property type="term" value="P:DNA repair"/>
    <property type="evidence" value="ECO:0007669"/>
    <property type="project" value="UniProtKB-KW"/>
</dbReference>
<sequence length="555" mass="61789">MLSTLRIENFAIVERLEIDFDKGLTAFTGETGAGKSILIDALLLALGARAEASVVRPGAEKCDISAVFTLDAGSPPHAFLVHHEAAALEEDTLVLRRVINRDGRSKSSINGHPFPLQKVRELSKMIVDIHGQHEHQSLLEHATHRRQLDEYGAHGEHLQVLAEHWRRMESMRATLKNLESQEQSLDARRFLDFQIEELQNLAPVDGEIDALHEEHQLLHHAREYLETTTFLEALLDSGEDEGMTRLLARAQQYVRSLPAANSHIQTISSLLESALIQCEEVLNELRAFSEQVQLDPERLHTVEARMSELHGAARKYHVDAASLPELLEKLIKQRAALGAELAQKDTLEAALREERQAYEKASLKLRESRLLHAPKLAADITHTIQQLGMPRGRVEIRVTPTEHPQPHGLDRIEYHVCTNPGTQPDSLSKIASGGELSRISLAIHMITARKGSTPTLLFDEVDTGIGGATAALVGRLLRELGERLQVLCVTHQPQVAASAHHHFVVEKHSDSEHTWTSVTRLEKDEKTDEIARMLGGLTITENTRSHARELLGEAG</sequence>
<dbReference type="EMBL" id="LNYC01000072">
    <property type="protein sequence ID" value="KTC97356.1"/>
    <property type="molecule type" value="Genomic_DNA"/>
</dbReference>
<organism evidence="10 11">
    <name type="scientific">Legionella geestiana</name>
    <dbReference type="NCBI Taxonomy" id="45065"/>
    <lineage>
        <taxon>Bacteria</taxon>
        <taxon>Pseudomonadati</taxon>
        <taxon>Pseudomonadota</taxon>
        <taxon>Gammaproteobacteria</taxon>
        <taxon>Legionellales</taxon>
        <taxon>Legionellaceae</taxon>
        <taxon>Legionella</taxon>
    </lineage>
</organism>
<evidence type="ECO:0000256" key="6">
    <source>
        <dbReference type="ARBA" id="ARBA00022840"/>
    </source>
</evidence>
<dbReference type="OrthoDB" id="9806954at2"/>
<keyword evidence="6" id="KW-0067">ATP-binding</keyword>
<keyword evidence="4" id="KW-0547">Nucleotide-binding</keyword>
<dbReference type="GO" id="GO:0006310">
    <property type="term" value="P:DNA recombination"/>
    <property type="evidence" value="ECO:0007669"/>
    <property type="project" value="InterPro"/>
</dbReference>
<evidence type="ECO:0000256" key="3">
    <source>
        <dbReference type="ARBA" id="ARBA00021315"/>
    </source>
</evidence>
<dbReference type="InterPro" id="IPR027417">
    <property type="entry name" value="P-loop_NTPase"/>
</dbReference>
<keyword evidence="11" id="KW-1185">Reference proteome</keyword>
<name>A0A0W0TP60_9GAMM</name>
<dbReference type="Gene3D" id="3.40.50.300">
    <property type="entry name" value="P-loop containing nucleotide triphosphate hydrolases"/>
    <property type="match status" value="2"/>
</dbReference>
<dbReference type="Proteomes" id="UP000054785">
    <property type="component" value="Unassembled WGS sequence"/>
</dbReference>
<dbReference type="FunFam" id="3.40.50.300:FF:000319">
    <property type="entry name" value="DNA repair protein RecN"/>
    <property type="match status" value="1"/>
</dbReference>
<proteinExistence type="inferred from homology"/>
<protein>
    <recommendedName>
        <fullName evidence="3 9">DNA repair protein RecN</fullName>
    </recommendedName>
    <alternativeName>
        <fullName evidence="8 9">Recombination protein N</fullName>
    </alternativeName>
</protein>
<evidence type="ECO:0000256" key="7">
    <source>
        <dbReference type="ARBA" id="ARBA00023204"/>
    </source>
</evidence>
<dbReference type="GO" id="GO:0043590">
    <property type="term" value="C:bacterial nucleoid"/>
    <property type="evidence" value="ECO:0007669"/>
    <property type="project" value="TreeGrafter"/>
</dbReference>
<evidence type="ECO:0000313" key="10">
    <source>
        <dbReference type="EMBL" id="KTC97356.1"/>
    </source>
</evidence>
<dbReference type="CDD" id="cd03241">
    <property type="entry name" value="ABC_RecN"/>
    <property type="match status" value="1"/>
</dbReference>
<evidence type="ECO:0000256" key="4">
    <source>
        <dbReference type="ARBA" id="ARBA00022741"/>
    </source>
</evidence>
<dbReference type="GO" id="GO:0009432">
    <property type="term" value="P:SOS response"/>
    <property type="evidence" value="ECO:0007669"/>
    <property type="project" value="TreeGrafter"/>
</dbReference>
<dbReference type="NCBIfam" id="NF008121">
    <property type="entry name" value="PRK10869.1"/>
    <property type="match status" value="1"/>
</dbReference>
<dbReference type="Gene3D" id="6.10.140.1090">
    <property type="match status" value="1"/>
</dbReference>
<accession>A0A0W0TP60</accession>
<dbReference type="PIRSF" id="PIRSF003128">
    <property type="entry name" value="RecN"/>
    <property type="match status" value="1"/>
</dbReference>
<dbReference type="RefSeq" id="WP_028385672.1">
    <property type="nucleotide sequence ID" value="NZ_CAAAHN010000002.1"/>
</dbReference>
<evidence type="ECO:0000313" key="11">
    <source>
        <dbReference type="Proteomes" id="UP000054785"/>
    </source>
</evidence>
<dbReference type="FunFam" id="3.40.50.300:FF:000356">
    <property type="entry name" value="DNA repair protein RecN"/>
    <property type="match status" value="1"/>
</dbReference>
<evidence type="ECO:0000256" key="8">
    <source>
        <dbReference type="ARBA" id="ARBA00033408"/>
    </source>
</evidence>
<evidence type="ECO:0000256" key="5">
    <source>
        <dbReference type="ARBA" id="ARBA00022763"/>
    </source>
</evidence>
<evidence type="ECO:0000256" key="1">
    <source>
        <dbReference type="ARBA" id="ARBA00003618"/>
    </source>
</evidence>
<evidence type="ECO:0000256" key="9">
    <source>
        <dbReference type="PIRNR" id="PIRNR003128"/>
    </source>
</evidence>
<dbReference type="SUPFAM" id="SSF52540">
    <property type="entry name" value="P-loop containing nucleoside triphosphate hydrolases"/>
    <property type="match status" value="1"/>
</dbReference>
<gene>
    <name evidence="10" type="primary">recN</name>
    <name evidence="10" type="ORF">Lgee_2017</name>
</gene>
<dbReference type="STRING" id="45065.Lgee_2017"/>
<dbReference type="InterPro" id="IPR003395">
    <property type="entry name" value="RecF/RecN/SMC_N"/>
</dbReference>
<dbReference type="NCBIfam" id="TIGR00634">
    <property type="entry name" value="recN"/>
    <property type="match status" value="1"/>
</dbReference>
<reference evidence="10 11" key="1">
    <citation type="submission" date="2015-11" db="EMBL/GenBank/DDBJ databases">
        <title>Genomic analysis of 38 Legionella species identifies large and diverse effector repertoires.</title>
        <authorList>
            <person name="Burstein D."/>
            <person name="Amaro F."/>
            <person name="Zusman T."/>
            <person name="Lifshitz Z."/>
            <person name="Cohen O."/>
            <person name="Gilbert J.A."/>
            <person name="Pupko T."/>
            <person name="Shuman H.A."/>
            <person name="Segal G."/>
        </authorList>
    </citation>
    <scope>NUCLEOTIDE SEQUENCE [LARGE SCALE GENOMIC DNA]</scope>
    <source>
        <strain evidence="10 11">ATCC 49504</strain>
    </source>
</reference>
<dbReference type="PATRIC" id="fig|45065.4.peg.2190"/>
<dbReference type="GO" id="GO:0005524">
    <property type="term" value="F:ATP binding"/>
    <property type="evidence" value="ECO:0007669"/>
    <property type="project" value="UniProtKB-KW"/>
</dbReference>
<comment type="caution">
    <text evidence="10">The sequence shown here is derived from an EMBL/GenBank/DDBJ whole genome shotgun (WGS) entry which is preliminary data.</text>
</comment>
<dbReference type="PANTHER" id="PTHR11059">
    <property type="entry name" value="DNA REPAIR PROTEIN RECN"/>
    <property type="match status" value="1"/>
</dbReference>
<comment type="similarity">
    <text evidence="2 9">Belongs to the RecN family.</text>
</comment>
<dbReference type="PANTHER" id="PTHR11059:SF0">
    <property type="entry name" value="DNA REPAIR PROTEIN RECN"/>
    <property type="match status" value="1"/>
</dbReference>
<dbReference type="Pfam" id="PF02463">
    <property type="entry name" value="SMC_N"/>
    <property type="match status" value="1"/>
</dbReference>
<comment type="function">
    <text evidence="1 9">May be involved in recombinational repair of damaged DNA.</text>
</comment>
<keyword evidence="7 9" id="KW-0234">DNA repair</keyword>
<dbReference type="AlphaFoldDB" id="A0A0W0TP60"/>
<keyword evidence="5 9" id="KW-0227">DNA damage</keyword>